<name>A0A5N5T434_9CRUS</name>
<comment type="similarity">
    <text evidence="2">Belongs to the selenoprotein M/F family.</text>
</comment>
<comment type="subcellular location">
    <subcellularLocation>
        <location evidence="1">Endoplasmic reticulum lumen</location>
    </subcellularLocation>
</comment>
<dbReference type="EMBL" id="SEYY01012214">
    <property type="protein sequence ID" value="KAB7500927.1"/>
    <property type="molecule type" value="Genomic_DNA"/>
</dbReference>
<dbReference type="InterPro" id="IPR014912">
    <property type="entry name" value="Sep15_SelM_dom"/>
</dbReference>
<dbReference type="Gene3D" id="3.40.30.50">
    <property type="entry name" value="Sep15/SelM thioredoxin-like domain, active-site redox motif"/>
    <property type="match status" value="1"/>
</dbReference>
<feature type="signal peptide" evidence="7">
    <location>
        <begin position="1"/>
        <end position="22"/>
    </location>
</feature>
<dbReference type="PANTHER" id="PTHR13077">
    <property type="entry name" value="SELENOPROTEIN F"/>
    <property type="match status" value="1"/>
</dbReference>
<evidence type="ECO:0000256" key="6">
    <source>
        <dbReference type="ARBA" id="ARBA00040775"/>
    </source>
</evidence>
<dbReference type="GO" id="GO:0005788">
    <property type="term" value="C:endoplasmic reticulum lumen"/>
    <property type="evidence" value="ECO:0007669"/>
    <property type="project" value="UniProtKB-SubCell"/>
</dbReference>
<keyword evidence="5" id="KW-0712">Selenocysteine</keyword>
<evidence type="ECO:0000256" key="7">
    <source>
        <dbReference type="SAM" id="SignalP"/>
    </source>
</evidence>
<feature type="chain" id="PRO_5024291965" description="Selenoprotein F" evidence="7">
    <location>
        <begin position="23"/>
        <end position="154"/>
    </location>
</feature>
<reference evidence="9 10" key="1">
    <citation type="journal article" date="2019" name="PLoS Biol.">
        <title>Sex chromosomes control vertical transmission of feminizing Wolbachia symbionts in an isopod.</title>
        <authorList>
            <person name="Becking T."/>
            <person name="Chebbi M.A."/>
            <person name="Giraud I."/>
            <person name="Moumen B."/>
            <person name="Laverre T."/>
            <person name="Caubet Y."/>
            <person name="Peccoud J."/>
            <person name="Gilbert C."/>
            <person name="Cordaux R."/>
        </authorList>
    </citation>
    <scope>NUCLEOTIDE SEQUENCE [LARGE SCALE GENOMIC DNA]</scope>
    <source>
        <strain evidence="9">ANa2</strain>
        <tissue evidence="9">Whole body excluding digestive tract and cuticle</tissue>
    </source>
</reference>
<evidence type="ECO:0000313" key="10">
    <source>
        <dbReference type="Proteomes" id="UP000326759"/>
    </source>
</evidence>
<dbReference type="PANTHER" id="PTHR13077:SF6">
    <property type="entry name" value="SELENOPROTEIN F"/>
    <property type="match status" value="1"/>
</dbReference>
<evidence type="ECO:0000256" key="5">
    <source>
        <dbReference type="ARBA" id="ARBA00022933"/>
    </source>
</evidence>
<evidence type="ECO:0000256" key="4">
    <source>
        <dbReference type="ARBA" id="ARBA00022824"/>
    </source>
</evidence>
<evidence type="ECO:0000256" key="2">
    <source>
        <dbReference type="ARBA" id="ARBA00005742"/>
    </source>
</evidence>
<dbReference type="InterPro" id="IPR038219">
    <property type="entry name" value="Sep15/SelM_sf"/>
</dbReference>
<evidence type="ECO:0000259" key="8">
    <source>
        <dbReference type="Pfam" id="PF08806"/>
    </source>
</evidence>
<accession>A0A5N5T434</accession>
<proteinExistence type="inferred from homology"/>
<keyword evidence="10" id="KW-1185">Reference proteome</keyword>
<dbReference type="SUPFAM" id="SSF52833">
    <property type="entry name" value="Thioredoxin-like"/>
    <property type="match status" value="1"/>
</dbReference>
<protein>
    <recommendedName>
        <fullName evidence="6">Selenoprotein F</fullName>
    </recommendedName>
</protein>
<gene>
    <name evidence="9" type="primary">sep15</name>
    <name evidence="9" type="ORF">Anas_05842</name>
</gene>
<evidence type="ECO:0000256" key="3">
    <source>
        <dbReference type="ARBA" id="ARBA00022729"/>
    </source>
</evidence>
<organism evidence="9 10">
    <name type="scientific">Armadillidium nasatum</name>
    <dbReference type="NCBI Taxonomy" id="96803"/>
    <lineage>
        <taxon>Eukaryota</taxon>
        <taxon>Metazoa</taxon>
        <taxon>Ecdysozoa</taxon>
        <taxon>Arthropoda</taxon>
        <taxon>Crustacea</taxon>
        <taxon>Multicrustacea</taxon>
        <taxon>Malacostraca</taxon>
        <taxon>Eumalacostraca</taxon>
        <taxon>Peracarida</taxon>
        <taxon>Isopoda</taxon>
        <taxon>Oniscidea</taxon>
        <taxon>Crinocheta</taxon>
        <taxon>Armadillidiidae</taxon>
        <taxon>Armadillidium</taxon>
    </lineage>
</organism>
<dbReference type="Pfam" id="PF08806">
    <property type="entry name" value="Sep15_SelM"/>
    <property type="match status" value="1"/>
</dbReference>
<dbReference type="GO" id="GO:0016491">
    <property type="term" value="F:oxidoreductase activity"/>
    <property type="evidence" value="ECO:0007669"/>
    <property type="project" value="TreeGrafter"/>
</dbReference>
<dbReference type="AlphaFoldDB" id="A0A5N5T434"/>
<comment type="caution">
    <text evidence="9">The sequence shown here is derived from an EMBL/GenBank/DDBJ whole genome shotgun (WGS) entry which is preliminary data.</text>
</comment>
<dbReference type="OrthoDB" id="1910009at2759"/>
<feature type="domain" description="Selenoprotein F/M" evidence="8">
    <location>
        <begin position="102"/>
        <end position="142"/>
    </location>
</feature>
<dbReference type="Proteomes" id="UP000326759">
    <property type="component" value="Unassembled WGS sequence"/>
</dbReference>
<sequence length="154" mass="17495">MNSLNSYFYALYCLAIVTLSEALTKLSVEECFEVGLNRAHLLCSSCDSLKEFGLNEILESNCRKCCDADDDHSEPVKYPKAQLEHSLRVTDLRLSQILPLSKYVRGADPIIKLMDEEGVVMETLAIDKWNTDSVEEFLKTYLILDIPDPKENEI</sequence>
<keyword evidence="3 7" id="KW-0732">Signal</keyword>
<evidence type="ECO:0000313" key="9">
    <source>
        <dbReference type="EMBL" id="KAB7500927.1"/>
    </source>
</evidence>
<keyword evidence="4" id="KW-0256">Endoplasmic reticulum</keyword>
<dbReference type="InterPro" id="IPR036249">
    <property type="entry name" value="Thioredoxin-like_sf"/>
</dbReference>
<dbReference type="InterPro" id="IPR039992">
    <property type="entry name" value="Sep15_SelM"/>
</dbReference>
<evidence type="ECO:0000256" key="1">
    <source>
        <dbReference type="ARBA" id="ARBA00004319"/>
    </source>
</evidence>